<keyword evidence="7" id="KW-0963">Cytoplasm</keyword>
<evidence type="ECO:0000256" key="16">
    <source>
        <dbReference type="ARBA" id="ARBA00023014"/>
    </source>
</evidence>
<evidence type="ECO:0000259" key="21">
    <source>
        <dbReference type="PROSITE" id="PS50109"/>
    </source>
</evidence>
<dbReference type="SUPFAM" id="SSF55874">
    <property type="entry name" value="ATPase domain of HSP90 chaperone/DNA topoisomerase II/histidine kinase"/>
    <property type="match status" value="1"/>
</dbReference>
<dbReference type="Pfam" id="PF07730">
    <property type="entry name" value="HisKA_3"/>
    <property type="match status" value="1"/>
</dbReference>
<dbReference type="GO" id="GO:0046872">
    <property type="term" value="F:metal ion binding"/>
    <property type="evidence" value="ECO:0007669"/>
    <property type="project" value="UniProtKB-KW"/>
</dbReference>
<dbReference type="Gene3D" id="3.30.565.10">
    <property type="entry name" value="Histidine kinase-like ATPase, C-terminal domain"/>
    <property type="match status" value="1"/>
</dbReference>
<dbReference type="PANTHER" id="PTHR24421:SF10">
    <property type="entry name" value="NITRATE_NITRITE SENSOR PROTEIN NARQ"/>
    <property type="match status" value="1"/>
</dbReference>
<keyword evidence="14" id="KW-0408">Iron</keyword>
<organism evidence="22 23">
    <name type="scientific">Aquimarina algicola</name>
    <dbReference type="NCBI Taxonomy" id="2589995"/>
    <lineage>
        <taxon>Bacteria</taxon>
        <taxon>Pseudomonadati</taxon>
        <taxon>Bacteroidota</taxon>
        <taxon>Flavobacteriia</taxon>
        <taxon>Flavobacteriales</taxon>
        <taxon>Flavobacteriaceae</taxon>
        <taxon>Aquimarina</taxon>
    </lineage>
</organism>
<dbReference type="GO" id="GO:0046983">
    <property type="term" value="F:protein dimerization activity"/>
    <property type="evidence" value="ECO:0007669"/>
    <property type="project" value="InterPro"/>
</dbReference>
<feature type="domain" description="Histidine kinase" evidence="21">
    <location>
        <begin position="580"/>
        <end position="666"/>
    </location>
</feature>
<evidence type="ECO:0000256" key="4">
    <source>
        <dbReference type="ARBA" id="ARBA00012438"/>
    </source>
</evidence>
<keyword evidence="16" id="KW-0411">Iron-sulfur</keyword>
<dbReference type="GO" id="GO:0005737">
    <property type="term" value="C:cytoplasm"/>
    <property type="evidence" value="ECO:0007669"/>
    <property type="project" value="UniProtKB-SubCell"/>
</dbReference>
<dbReference type="PRINTS" id="PR00344">
    <property type="entry name" value="BCTRLSENSOR"/>
</dbReference>
<sequence length="666" mass="77312">MSILKKCLPFIFACSFVYAQQTKEKRLDSLHSIIQNVENDIYKSDIYSELAITYSGIDSSKAVEYAQKALQIAQKENKLYNISKANFAFGGIYLDYDRPQDALQYYQKSKEQLEKLIATDSLDKYLRLWVRATFNIGVTYSRQGSLEQQIKHTQEITPLAEKLEFDSILGKANTNLGIAFLNLGQYEKSYQYFIKSEPYYKKTRDYNALIYDRLVFAACLQELDSLSAMKKVLDTTKTYLKKTPNALEWQMYYLINGKYHTAKKEYRKAIANYDQSQKRIIHNKTFGNLDQLYLGYYEAYKGLKDDKQAKKFLISYLERSKKNDQNLRTLDILKDLAAYETKEGNFEQANYYLNQHIKINDSIQTVEVLKKINQLEAQYRTEKKEREILELKNKNNSAELSLQKSKAQRYFLILVIGSLIFVIIIGYFVYRNRQRKTQINTQRYDQQIQKLKFQQESKVYAAILEGQEKERKRLAVDLHDGLAGRLSATSIQLKELAKSCETTNIIFDQVHVAAKNIDDSLSELRNIARHLMPETLFQYGLKAAVEDYCLSISDPKQNTKFILQFYESKIELKDTTLLTVYRIIQELINNAIKHANPNEVLIQYIIESEKISITIEDDGIGFIEDNVKTRGIGLNSVRTRVAYLNGSIEFYSTPNEGTNAHIEIPI</sequence>
<dbReference type="OrthoDB" id="9778366at2"/>
<keyword evidence="23" id="KW-1185">Reference proteome</keyword>
<keyword evidence="9" id="KW-0808">Transferase</keyword>
<evidence type="ECO:0000256" key="6">
    <source>
        <dbReference type="ARBA" id="ARBA00022485"/>
    </source>
</evidence>
<evidence type="ECO:0000256" key="18">
    <source>
        <dbReference type="ARBA" id="ARBA00030800"/>
    </source>
</evidence>
<dbReference type="SMART" id="SM00028">
    <property type="entry name" value="TPR"/>
    <property type="match status" value="6"/>
</dbReference>
<evidence type="ECO:0000256" key="12">
    <source>
        <dbReference type="ARBA" id="ARBA00022777"/>
    </source>
</evidence>
<keyword evidence="10" id="KW-0479">Metal-binding</keyword>
<evidence type="ECO:0000313" key="23">
    <source>
        <dbReference type="Proteomes" id="UP000315540"/>
    </source>
</evidence>
<dbReference type="InterPro" id="IPR004358">
    <property type="entry name" value="Sig_transdc_His_kin-like_C"/>
</dbReference>
<evidence type="ECO:0000256" key="9">
    <source>
        <dbReference type="ARBA" id="ARBA00022679"/>
    </source>
</evidence>
<keyword evidence="20" id="KW-0812">Transmembrane</keyword>
<name>A0A504IRX9_9FLAO</name>
<dbReference type="EMBL" id="VFWZ01000011">
    <property type="protein sequence ID" value="TPN81227.1"/>
    <property type="molecule type" value="Genomic_DNA"/>
</dbReference>
<evidence type="ECO:0000256" key="14">
    <source>
        <dbReference type="ARBA" id="ARBA00023004"/>
    </source>
</evidence>
<comment type="function">
    <text evidence="17">Member of the two-component regulatory system NreB/NreC involved in the control of dissimilatory nitrate/nitrite reduction in response to oxygen. NreB functions as a direct oxygen sensor histidine kinase which is autophosphorylated, in the absence of oxygen, probably at the conserved histidine residue, and transfers its phosphate group probably to a conserved aspartate residue of NreC. NreB/NreC activates the expression of the nitrate (narGHJI) and nitrite (nir) reductase operons, as well as the putative nitrate transporter gene narT.</text>
</comment>
<evidence type="ECO:0000256" key="13">
    <source>
        <dbReference type="ARBA" id="ARBA00022840"/>
    </source>
</evidence>
<keyword evidence="12 22" id="KW-0418">Kinase</keyword>
<dbReference type="PROSITE" id="PS50109">
    <property type="entry name" value="HIS_KIN"/>
    <property type="match status" value="1"/>
</dbReference>
<keyword evidence="15" id="KW-0902">Two-component regulatory system</keyword>
<dbReference type="Pfam" id="PF02518">
    <property type="entry name" value="HATPase_c"/>
    <property type="match status" value="1"/>
</dbReference>
<evidence type="ECO:0000256" key="10">
    <source>
        <dbReference type="ARBA" id="ARBA00022723"/>
    </source>
</evidence>
<dbReference type="InterPro" id="IPR005467">
    <property type="entry name" value="His_kinase_dom"/>
</dbReference>
<dbReference type="EC" id="2.7.13.3" evidence="4"/>
<dbReference type="GO" id="GO:0005524">
    <property type="term" value="F:ATP binding"/>
    <property type="evidence" value="ECO:0007669"/>
    <property type="project" value="UniProtKB-KW"/>
</dbReference>
<dbReference type="Gene3D" id="1.25.40.10">
    <property type="entry name" value="Tetratricopeptide repeat domain"/>
    <property type="match status" value="2"/>
</dbReference>
<comment type="caution">
    <text evidence="22">The sequence shown here is derived from an EMBL/GenBank/DDBJ whole genome shotgun (WGS) entry which is preliminary data.</text>
</comment>
<evidence type="ECO:0000256" key="19">
    <source>
        <dbReference type="SAM" id="Coils"/>
    </source>
</evidence>
<evidence type="ECO:0000313" key="22">
    <source>
        <dbReference type="EMBL" id="TPN81227.1"/>
    </source>
</evidence>
<comment type="subcellular location">
    <subcellularLocation>
        <location evidence="3">Cytoplasm</location>
    </subcellularLocation>
</comment>
<gene>
    <name evidence="22" type="ORF">FHK87_24905</name>
</gene>
<evidence type="ECO:0000256" key="8">
    <source>
        <dbReference type="ARBA" id="ARBA00022553"/>
    </source>
</evidence>
<feature type="transmembrane region" description="Helical" evidence="20">
    <location>
        <begin position="410"/>
        <end position="430"/>
    </location>
</feature>
<dbReference type="InterPro" id="IPR011712">
    <property type="entry name" value="Sig_transdc_His_kin_sub3_dim/P"/>
</dbReference>
<dbReference type="InterPro" id="IPR050482">
    <property type="entry name" value="Sensor_HK_TwoCompSys"/>
</dbReference>
<dbReference type="InterPro" id="IPR036890">
    <property type="entry name" value="HATPase_C_sf"/>
</dbReference>
<proteinExistence type="predicted"/>
<keyword evidence="11" id="KW-0547">Nucleotide-binding</keyword>
<dbReference type="GO" id="GO:0051539">
    <property type="term" value="F:4 iron, 4 sulfur cluster binding"/>
    <property type="evidence" value="ECO:0007669"/>
    <property type="project" value="UniProtKB-KW"/>
</dbReference>
<evidence type="ECO:0000256" key="7">
    <source>
        <dbReference type="ARBA" id="ARBA00022490"/>
    </source>
</evidence>
<keyword evidence="13" id="KW-0067">ATP-binding</keyword>
<dbReference type="AlphaFoldDB" id="A0A504IRX9"/>
<evidence type="ECO:0000256" key="11">
    <source>
        <dbReference type="ARBA" id="ARBA00022741"/>
    </source>
</evidence>
<accession>A0A504IRX9</accession>
<dbReference type="CDD" id="cd16917">
    <property type="entry name" value="HATPase_UhpB-NarQ-NarX-like"/>
    <property type="match status" value="1"/>
</dbReference>
<evidence type="ECO:0000256" key="1">
    <source>
        <dbReference type="ARBA" id="ARBA00000085"/>
    </source>
</evidence>
<comment type="cofactor">
    <cofactor evidence="2">
        <name>[4Fe-4S] cluster</name>
        <dbReference type="ChEBI" id="CHEBI:49883"/>
    </cofactor>
</comment>
<dbReference type="Gene3D" id="1.20.5.1930">
    <property type="match status" value="1"/>
</dbReference>
<dbReference type="InterPro" id="IPR011990">
    <property type="entry name" value="TPR-like_helical_dom_sf"/>
</dbReference>
<dbReference type="SUPFAM" id="SSF48452">
    <property type="entry name" value="TPR-like"/>
    <property type="match status" value="3"/>
</dbReference>
<dbReference type="InterPro" id="IPR019734">
    <property type="entry name" value="TPR_rpt"/>
</dbReference>
<dbReference type="GO" id="GO:0000155">
    <property type="term" value="F:phosphorelay sensor kinase activity"/>
    <property type="evidence" value="ECO:0007669"/>
    <property type="project" value="InterPro"/>
</dbReference>
<evidence type="ECO:0000256" key="17">
    <source>
        <dbReference type="ARBA" id="ARBA00024827"/>
    </source>
</evidence>
<keyword evidence="6" id="KW-0004">4Fe-4S</keyword>
<evidence type="ECO:0000256" key="2">
    <source>
        <dbReference type="ARBA" id="ARBA00001966"/>
    </source>
</evidence>
<comment type="catalytic activity">
    <reaction evidence="1">
        <text>ATP + protein L-histidine = ADP + protein N-phospho-L-histidine.</text>
        <dbReference type="EC" id="2.7.13.3"/>
    </reaction>
</comment>
<dbReference type="Proteomes" id="UP000315540">
    <property type="component" value="Unassembled WGS sequence"/>
</dbReference>
<keyword evidence="19" id="KW-0175">Coiled coil</keyword>
<evidence type="ECO:0000256" key="5">
    <source>
        <dbReference type="ARBA" id="ARBA00017322"/>
    </source>
</evidence>
<evidence type="ECO:0000256" key="20">
    <source>
        <dbReference type="SAM" id="Phobius"/>
    </source>
</evidence>
<dbReference type="InterPro" id="IPR003594">
    <property type="entry name" value="HATPase_dom"/>
</dbReference>
<keyword evidence="20" id="KW-0472">Membrane</keyword>
<reference evidence="22 23" key="1">
    <citation type="submission" date="2019-06" db="EMBL/GenBank/DDBJ databases">
        <authorList>
            <person name="Meng X."/>
        </authorList>
    </citation>
    <scope>NUCLEOTIDE SEQUENCE [LARGE SCALE GENOMIC DNA]</scope>
    <source>
        <strain evidence="22 23">M625</strain>
    </source>
</reference>
<dbReference type="SMART" id="SM00387">
    <property type="entry name" value="HATPase_c"/>
    <property type="match status" value="1"/>
</dbReference>
<dbReference type="RefSeq" id="WP_140597601.1">
    <property type="nucleotide sequence ID" value="NZ_VFWZ01000011.1"/>
</dbReference>
<keyword evidence="20" id="KW-1133">Transmembrane helix</keyword>
<evidence type="ECO:0000256" key="15">
    <source>
        <dbReference type="ARBA" id="ARBA00023012"/>
    </source>
</evidence>
<dbReference type="PANTHER" id="PTHR24421">
    <property type="entry name" value="NITRATE/NITRITE SENSOR PROTEIN NARX-RELATED"/>
    <property type="match status" value="1"/>
</dbReference>
<evidence type="ECO:0000256" key="3">
    <source>
        <dbReference type="ARBA" id="ARBA00004496"/>
    </source>
</evidence>
<protein>
    <recommendedName>
        <fullName evidence="5">Oxygen sensor histidine kinase NreB</fullName>
        <ecNumber evidence="4">2.7.13.3</ecNumber>
    </recommendedName>
    <alternativeName>
        <fullName evidence="18">Nitrogen regulation protein B</fullName>
    </alternativeName>
</protein>
<dbReference type="GO" id="GO:0016020">
    <property type="term" value="C:membrane"/>
    <property type="evidence" value="ECO:0007669"/>
    <property type="project" value="InterPro"/>
</dbReference>
<keyword evidence="8" id="KW-0597">Phosphoprotein</keyword>
<feature type="coiled-coil region" evidence="19">
    <location>
        <begin position="365"/>
        <end position="408"/>
    </location>
</feature>